<evidence type="ECO:0008006" key="4">
    <source>
        <dbReference type="Google" id="ProtNLM"/>
    </source>
</evidence>
<dbReference type="Proteomes" id="UP000706124">
    <property type="component" value="Unassembled WGS sequence"/>
</dbReference>
<name>A0A9P7MEN1_9HYPO</name>
<keyword evidence="1" id="KW-0175">Coiled coil</keyword>
<evidence type="ECO:0000313" key="2">
    <source>
        <dbReference type="EMBL" id="KAG5941348.1"/>
    </source>
</evidence>
<dbReference type="EMBL" id="SRPO01000098">
    <property type="protein sequence ID" value="KAG5941348.1"/>
    <property type="molecule type" value="Genomic_DNA"/>
</dbReference>
<dbReference type="OrthoDB" id="2247093at2759"/>
<evidence type="ECO:0000256" key="1">
    <source>
        <dbReference type="SAM" id="Coils"/>
    </source>
</evidence>
<keyword evidence="3" id="KW-1185">Reference proteome</keyword>
<evidence type="ECO:0000313" key="3">
    <source>
        <dbReference type="Proteomes" id="UP000706124"/>
    </source>
</evidence>
<dbReference type="AlphaFoldDB" id="A0A9P7MEN1"/>
<protein>
    <recommendedName>
        <fullName evidence="4">BZIP domain-containing protein</fullName>
    </recommendedName>
</protein>
<accession>A0A9P7MEN1</accession>
<reference evidence="2 3" key="1">
    <citation type="journal article" date="2020" name="bioRxiv">
        <title>Whole genome comparisons of ergot fungi reveals the divergence and evolution of species within the genus Claviceps are the result of varying mechanisms driving genome evolution and host range expansion.</title>
        <authorList>
            <person name="Wyka S.A."/>
            <person name="Mondo S.J."/>
            <person name="Liu M."/>
            <person name="Dettman J."/>
            <person name="Nalam V."/>
            <person name="Broders K.D."/>
        </authorList>
    </citation>
    <scope>NUCLEOTIDE SEQUENCE [LARGE SCALE GENOMIC DNA]</scope>
    <source>
        <strain evidence="2 3">CCC 1485</strain>
    </source>
</reference>
<organism evidence="2 3">
    <name type="scientific">Claviceps pazoutovae</name>
    <dbReference type="NCBI Taxonomy" id="1649127"/>
    <lineage>
        <taxon>Eukaryota</taxon>
        <taxon>Fungi</taxon>
        <taxon>Dikarya</taxon>
        <taxon>Ascomycota</taxon>
        <taxon>Pezizomycotina</taxon>
        <taxon>Sordariomycetes</taxon>
        <taxon>Hypocreomycetidae</taxon>
        <taxon>Hypocreales</taxon>
        <taxon>Clavicipitaceae</taxon>
        <taxon>Claviceps</taxon>
    </lineage>
</organism>
<gene>
    <name evidence="2" type="ORF">E4U60_007948</name>
</gene>
<comment type="caution">
    <text evidence="2">The sequence shown here is derived from an EMBL/GenBank/DDBJ whole genome shotgun (WGS) entry which is preliminary data.</text>
</comment>
<proteinExistence type="predicted"/>
<sequence>MDIWRLMENPDDLPTPADRCGHCGQRRTPLVAVPVPQHRQLSRFPIAPQTNQSYAQGQRTLEGTYRQSYYAPNLGYPVNSSGTSAEVSRTSNRHWSDNVELCFDDKSGTHAAQVKRDSNAQASERSRRKRIMKRLNEAEREIKQKDEALLQKDEALLQKDEALRQSNAELLQSNAELLQSNAEKERLRQQLEKQAQR</sequence>
<feature type="coiled-coil region" evidence="1">
    <location>
        <begin position="121"/>
        <end position="197"/>
    </location>
</feature>